<keyword evidence="3" id="KW-1185">Reference proteome</keyword>
<organism evidence="2 3">
    <name type="scientific">Tanacetum coccineum</name>
    <dbReference type="NCBI Taxonomy" id="301880"/>
    <lineage>
        <taxon>Eukaryota</taxon>
        <taxon>Viridiplantae</taxon>
        <taxon>Streptophyta</taxon>
        <taxon>Embryophyta</taxon>
        <taxon>Tracheophyta</taxon>
        <taxon>Spermatophyta</taxon>
        <taxon>Magnoliopsida</taxon>
        <taxon>eudicotyledons</taxon>
        <taxon>Gunneridae</taxon>
        <taxon>Pentapetalae</taxon>
        <taxon>asterids</taxon>
        <taxon>campanulids</taxon>
        <taxon>Asterales</taxon>
        <taxon>Asteraceae</taxon>
        <taxon>Asteroideae</taxon>
        <taxon>Anthemideae</taxon>
        <taxon>Anthemidinae</taxon>
        <taxon>Tanacetum</taxon>
    </lineage>
</organism>
<proteinExistence type="predicted"/>
<evidence type="ECO:0000313" key="3">
    <source>
        <dbReference type="Proteomes" id="UP001151760"/>
    </source>
</evidence>
<evidence type="ECO:0000256" key="1">
    <source>
        <dbReference type="SAM" id="MobiDB-lite"/>
    </source>
</evidence>
<feature type="region of interest" description="Disordered" evidence="1">
    <location>
        <begin position="36"/>
        <end position="65"/>
    </location>
</feature>
<accession>A0ABQ5A9G4</accession>
<dbReference type="EMBL" id="BQNB010012107">
    <property type="protein sequence ID" value="GJS99284.1"/>
    <property type="molecule type" value="Genomic_DNA"/>
</dbReference>
<dbReference type="Proteomes" id="UP001151760">
    <property type="component" value="Unassembled WGS sequence"/>
</dbReference>
<evidence type="ECO:0000313" key="2">
    <source>
        <dbReference type="EMBL" id="GJS99284.1"/>
    </source>
</evidence>
<sequence>MGYDQEMVPKTKDWVERLNPDSKLPNFNTGRILVPESQAVNESLEPTKTLNTPDSSKDSKAESHTPLSFTKLRVNAIDLSTPLSKRQTMLKYHETYKA</sequence>
<gene>
    <name evidence="2" type="ORF">Tco_0820454</name>
</gene>
<feature type="compositionally biased region" description="Polar residues" evidence="1">
    <location>
        <begin position="38"/>
        <end position="54"/>
    </location>
</feature>
<reference evidence="2" key="2">
    <citation type="submission" date="2022-01" db="EMBL/GenBank/DDBJ databases">
        <authorList>
            <person name="Yamashiro T."/>
            <person name="Shiraishi A."/>
            <person name="Satake H."/>
            <person name="Nakayama K."/>
        </authorList>
    </citation>
    <scope>NUCLEOTIDE SEQUENCE</scope>
</reference>
<comment type="caution">
    <text evidence="2">The sequence shown here is derived from an EMBL/GenBank/DDBJ whole genome shotgun (WGS) entry which is preliminary data.</text>
</comment>
<name>A0ABQ5A9G4_9ASTR</name>
<reference evidence="2" key="1">
    <citation type="journal article" date="2022" name="Int. J. Mol. Sci.">
        <title>Draft Genome of Tanacetum Coccineum: Genomic Comparison of Closely Related Tanacetum-Family Plants.</title>
        <authorList>
            <person name="Yamashiro T."/>
            <person name="Shiraishi A."/>
            <person name="Nakayama K."/>
            <person name="Satake H."/>
        </authorList>
    </citation>
    <scope>NUCLEOTIDE SEQUENCE</scope>
</reference>
<protein>
    <submittedName>
        <fullName evidence="2">Uncharacterized protein</fullName>
    </submittedName>
</protein>